<accession>X0Q5A0</accession>
<comment type="caution">
    <text evidence="1">The sequence shown here is derived from an EMBL/GenBank/DDBJ whole genome shotgun (WGS) entry which is preliminary data.</text>
</comment>
<reference evidence="1 2" key="1">
    <citation type="submission" date="2014-02" db="EMBL/GenBank/DDBJ databases">
        <title>Whole genome shotgun sequence of Rhodococcus wratislaviensis NBRC 100605.</title>
        <authorList>
            <person name="Hosoyama A."/>
            <person name="Tsuchikane K."/>
            <person name="Yoshida I."/>
            <person name="Ohji S."/>
            <person name="Ichikawa N."/>
            <person name="Yamazoe A."/>
            <person name="Fujita N."/>
        </authorList>
    </citation>
    <scope>NUCLEOTIDE SEQUENCE [LARGE SCALE GENOMIC DNA]</scope>
    <source>
        <strain evidence="1 2">NBRC 100605</strain>
    </source>
</reference>
<evidence type="ECO:0000313" key="1">
    <source>
        <dbReference type="EMBL" id="GAF51493.1"/>
    </source>
</evidence>
<dbReference type="AlphaFoldDB" id="X0Q5A0"/>
<protein>
    <submittedName>
        <fullName evidence="1">Uncharacterized protein</fullName>
    </submittedName>
</protein>
<dbReference type="EMBL" id="BAWF01000104">
    <property type="protein sequence ID" value="GAF51493.1"/>
    <property type="molecule type" value="Genomic_DNA"/>
</dbReference>
<organism evidence="1 2">
    <name type="scientific">Rhodococcus wratislaviensis NBRC 100605</name>
    <dbReference type="NCBI Taxonomy" id="1219028"/>
    <lineage>
        <taxon>Bacteria</taxon>
        <taxon>Bacillati</taxon>
        <taxon>Actinomycetota</taxon>
        <taxon>Actinomycetes</taxon>
        <taxon>Mycobacteriales</taxon>
        <taxon>Nocardiaceae</taxon>
        <taxon>Rhodococcus</taxon>
    </lineage>
</organism>
<gene>
    <name evidence="1" type="ORF">RW1_104_00050</name>
</gene>
<evidence type="ECO:0000313" key="2">
    <source>
        <dbReference type="Proteomes" id="UP000019491"/>
    </source>
</evidence>
<proteinExistence type="predicted"/>
<sequence length="72" mass="7611">MHADLKNSALAHLPSNSFPANAAWLVCPVMAFNLTRAAGTLTGDPKLTKATTGTLRRTIVSVPARSPPRRDG</sequence>
<name>X0Q5A0_RHOWR</name>
<dbReference type="Proteomes" id="UP000019491">
    <property type="component" value="Unassembled WGS sequence"/>
</dbReference>
<keyword evidence="2" id="KW-1185">Reference proteome</keyword>